<evidence type="ECO:0000256" key="5">
    <source>
        <dbReference type="ARBA" id="ARBA00022801"/>
    </source>
</evidence>
<dbReference type="InterPro" id="IPR020568">
    <property type="entry name" value="Ribosomal_Su5_D2-typ_SF"/>
</dbReference>
<feature type="region of interest" description="Disordered" evidence="9">
    <location>
        <begin position="104"/>
        <end position="127"/>
    </location>
</feature>
<keyword evidence="11" id="KW-1185">Reference proteome</keyword>
<dbReference type="PROSITE" id="PS00648">
    <property type="entry name" value="RIBONUCLEASE_P"/>
    <property type="match status" value="1"/>
</dbReference>
<comment type="catalytic activity">
    <reaction evidence="7">
        <text>Endonucleolytic cleavage of RNA, removing 5'-extranucleotides from tRNA precursor.</text>
        <dbReference type="EC" id="3.1.26.5"/>
    </reaction>
</comment>
<dbReference type="GO" id="GO:0001682">
    <property type="term" value="P:tRNA 5'-leader removal"/>
    <property type="evidence" value="ECO:0007669"/>
    <property type="project" value="UniProtKB-UniRule"/>
</dbReference>
<dbReference type="InterPro" id="IPR000100">
    <property type="entry name" value="RNase_P"/>
</dbReference>
<evidence type="ECO:0000256" key="3">
    <source>
        <dbReference type="ARBA" id="ARBA00022722"/>
    </source>
</evidence>
<dbReference type="GO" id="GO:0004526">
    <property type="term" value="F:ribonuclease P activity"/>
    <property type="evidence" value="ECO:0007669"/>
    <property type="project" value="UniProtKB-UniRule"/>
</dbReference>
<sequence length="127" mass="14180">MERLKKRPEFLAAARGVSRAMPGLVLQARDRGDGGPARVGFTVTRKVGNAVTRNRVRRRLREAVRLTMPPLARPGFDYVVIGRLGTIARPFDLLREDLHRALDAVHRRGPQGAGAQGARSRPARRRR</sequence>
<dbReference type="EMBL" id="CP058214">
    <property type="protein sequence ID" value="QPC43592.1"/>
    <property type="molecule type" value="Genomic_DNA"/>
</dbReference>
<evidence type="ECO:0000256" key="4">
    <source>
        <dbReference type="ARBA" id="ARBA00022759"/>
    </source>
</evidence>
<dbReference type="SUPFAM" id="SSF54211">
    <property type="entry name" value="Ribosomal protein S5 domain 2-like"/>
    <property type="match status" value="1"/>
</dbReference>
<dbReference type="Proteomes" id="UP000593594">
    <property type="component" value="Chromosome"/>
</dbReference>
<keyword evidence="6 7" id="KW-0694">RNA-binding</keyword>
<dbReference type="InterPro" id="IPR020539">
    <property type="entry name" value="RNase_P_CS"/>
</dbReference>
<evidence type="ECO:0000256" key="2">
    <source>
        <dbReference type="ARBA" id="ARBA00022694"/>
    </source>
</evidence>
<evidence type="ECO:0000313" key="10">
    <source>
        <dbReference type="EMBL" id="QPC43592.1"/>
    </source>
</evidence>
<dbReference type="GO" id="GO:0000049">
    <property type="term" value="F:tRNA binding"/>
    <property type="evidence" value="ECO:0007669"/>
    <property type="project" value="UniProtKB-UniRule"/>
</dbReference>
<dbReference type="KEGG" id="kmn:HW532_13365"/>
<dbReference type="AlphaFoldDB" id="A0A7S8C544"/>
<reference evidence="10 11" key="1">
    <citation type="submission" date="2020-06" db="EMBL/GenBank/DDBJ databases">
        <title>Genome sequence of 2 isolates from Red Sea Mangroves.</title>
        <authorList>
            <person name="Sefrji F."/>
            <person name="Michoud G."/>
            <person name="Merlino G."/>
            <person name="Daffonchio D."/>
        </authorList>
    </citation>
    <scope>NUCLEOTIDE SEQUENCE [LARGE SCALE GENOMIC DNA]</scope>
    <source>
        <strain evidence="10 11">R1DC25</strain>
    </source>
</reference>
<dbReference type="PANTHER" id="PTHR33992">
    <property type="entry name" value="RIBONUCLEASE P PROTEIN COMPONENT"/>
    <property type="match status" value="1"/>
</dbReference>
<comment type="similarity">
    <text evidence="7">Belongs to the RnpA family.</text>
</comment>
<protein>
    <recommendedName>
        <fullName evidence="7 8">Ribonuclease P protein component</fullName>
        <shortName evidence="7">RNase P protein</shortName>
        <shortName evidence="7">RNaseP protein</shortName>
        <ecNumber evidence="7 8">3.1.26.5</ecNumber>
    </recommendedName>
    <alternativeName>
        <fullName evidence="7">Protein C5</fullName>
    </alternativeName>
</protein>
<gene>
    <name evidence="7 10" type="primary">rnpA</name>
    <name evidence="10" type="ORF">HW532_13365</name>
</gene>
<dbReference type="GO" id="GO:0030677">
    <property type="term" value="C:ribonuclease P complex"/>
    <property type="evidence" value="ECO:0007669"/>
    <property type="project" value="TreeGrafter"/>
</dbReference>
<evidence type="ECO:0000313" key="11">
    <source>
        <dbReference type="Proteomes" id="UP000593594"/>
    </source>
</evidence>
<dbReference type="InterPro" id="IPR014721">
    <property type="entry name" value="Ribsml_uS5_D2-typ_fold_subgr"/>
</dbReference>
<dbReference type="NCBIfam" id="TIGR00188">
    <property type="entry name" value="rnpA"/>
    <property type="match status" value="1"/>
</dbReference>
<evidence type="ECO:0000256" key="7">
    <source>
        <dbReference type="HAMAP-Rule" id="MF_00227"/>
    </source>
</evidence>
<organism evidence="10 11">
    <name type="scientific">Kaustia mangrovi</name>
    <dbReference type="NCBI Taxonomy" id="2593653"/>
    <lineage>
        <taxon>Bacteria</taxon>
        <taxon>Pseudomonadati</taxon>
        <taxon>Pseudomonadota</taxon>
        <taxon>Alphaproteobacteria</taxon>
        <taxon>Hyphomicrobiales</taxon>
        <taxon>Parvibaculaceae</taxon>
        <taxon>Kaustia</taxon>
    </lineage>
</organism>
<keyword evidence="4 7" id="KW-0255">Endonuclease</keyword>
<dbReference type="EC" id="3.1.26.5" evidence="7 8"/>
<dbReference type="Gene3D" id="3.30.230.10">
    <property type="match status" value="1"/>
</dbReference>
<dbReference type="GO" id="GO:0042781">
    <property type="term" value="F:3'-tRNA processing endoribonuclease activity"/>
    <property type="evidence" value="ECO:0007669"/>
    <property type="project" value="TreeGrafter"/>
</dbReference>
<comment type="function">
    <text evidence="1 7">RNaseP catalyzes the removal of the 5'-leader sequence from pre-tRNA to produce the mature 5'-terminus. It can also cleave other RNA substrates such as 4.5S RNA. The protein component plays an auxiliary but essential role in vivo by binding to the 5'-leader sequence and broadening the substrate specificity of the ribozyme.</text>
</comment>
<comment type="subunit">
    <text evidence="7">Consists of a catalytic RNA component (M1 or rnpB) and a protein subunit.</text>
</comment>
<dbReference type="Pfam" id="PF00825">
    <property type="entry name" value="Ribonuclease_P"/>
    <property type="match status" value="1"/>
</dbReference>
<keyword evidence="5 7" id="KW-0378">Hydrolase</keyword>
<proteinExistence type="inferred from homology"/>
<evidence type="ECO:0000256" key="9">
    <source>
        <dbReference type="SAM" id="MobiDB-lite"/>
    </source>
</evidence>
<dbReference type="HAMAP" id="MF_00227">
    <property type="entry name" value="RNase_P"/>
    <property type="match status" value="1"/>
</dbReference>
<evidence type="ECO:0000256" key="8">
    <source>
        <dbReference type="NCBIfam" id="TIGR00188"/>
    </source>
</evidence>
<accession>A0A7S8C544</accession>
<evidence type="ECO:0000256" key="1">
    <source>
        <dbReference type="ARBA" id="ARBA00002663"/>
    </source>
</evidence>
<dbReference type="RefSeq" id="WP_213160957.1">
    <property type="nucleotide sequence ID" value="NZ_CP058214.1"/>
</dbReference>
<keyword evidence="2 7" id="KW-0819">tRNA processing</keyword>
<evidence type="ECO:0000256" key="6">
    <source>
        <dbReference type="ARBA" id="ARBA00022884"/>
    </source>
</evidence>
<name>A0A7S8C544_9HYPH</name>
<dbReference type="PANTHER" id="PTHR33992:SF1">
    <property type="entry name" value="RIBONUCLEASE P PROTEIN COMPONENT"/>
    <property type="match status" value="1"/>
</dbReference>
<keyword evidence="3 7" id="KW-0540">Nuclease</keyword>